<comment type="caution">
    <text evidence="1">The sequence shown here is derived from an EMBL/GenBank/DDBJ whole genome shotgun (WGS) entry which is preliminary data.</text>
</comment>
<name>A0A1F7H0K4_9BACT</name>
<reference evidence="1 2" key="1">
    <citation type="journal article" date="2016" name="Nat. Commun.">
        <title>Thousands of microbial genomes shed light on interconnected biogeochemical processes in an aquifer system.</title>
        <authorList>
            <person name="Anantharaman K."/>
            <person name="Brown C.T."/>
            <person name="Hug L.A."/>
            <person name="Sharon I."/>
            <person name="Castelle C.J."/>
            <person name="Probst A.J."/>
            <person name="Thomas B.C."/>
            <person name="Singh A."/>
            <person name="Wilkins M.J."/>
            <person name="Karaoz U."/>
            <person name="Brodie E.L."/>
            <person name="Williams K.H."/>
            <person name="Hubbard S.S."/>
            <person name="Banfield J.F."/>
        </authorList>
    </citation>
    <scope>NUCLEOTIDE SEQUENCE [LARGE SCALE GENOMIC DNA]</scope>
</reference>
<dbReference type="EMBL" id="MFZO01000022">
    <property type="protein sequence ID" value="OGK24940.1"/>
    <property type="molecule type" value="Genomic_DNA"/>
</dbReference>
<dbReference type="AlphaFoldDB" id="A0A1F7H0K4"/>
<proteinExistence type="predicted"/>
<accession>A0A1F7H0K4</accession>
<dbReference type="Proteomes" id="UP000177913">
    <property type="component" value="Unassembled WGS sequence"/>
</dbReference>
<evidence type="ECO:0000313" key="1">
    <source>
        <dbReference type="EMBL" id="OGK24940.1"/>
    </source>
</evidence>
<evidence type="ECO:0000313" key="2">
    <source>
        <dbReference type="Proteomes" id="UP000177913"/>
    </source>
</evidence>
<protein>
    <submittedName>
        <fullName evidence="1">Uncharacterized protein</fullName>
    </submittedName>
</protein>
<gene>
    <name evidence="1" type="ORF">A3C25_06085</name>
</gene>
<organism evidence="1 2">
    <name type="scientific">Candidatus Roizmanbacteria bacterium RIFCSPHIGHO2_02_FULL_38_11</name>
    <dbReference type="NCBI Taxonomy" id="1802039"/>
    <lineage>
        <taxon>Bacteria</taxon>
        <taxon>Candidatus Roizmaniibacteriota</taxon>
    </lineage>
</organism>
<sequence length="67" mass="7336">MKTSFFVISTEANEVSEVDLHAGRQGNLSTKACKRFLDSFHSLGMTLLGVFKQALRGVYGNLVISSK</sequence>